<dbReference type="EMBL" id="UYRT01078811">
    <property type="protein sequence ID" value="VDN19271.1"/>
    <property type="molecule type" value="Genomic_DNA"/>
</dbReference>
<proteinExistence type="predicted"/>
<evidence type="ECO:0000313" key="3">
    <source>
        <dbReference type="WBParaSite" id="GPUH_0001181101-mRNA-1"/>
    </source>
</evidence>
<sequence>MSGDSAVDDEPTASVISGQCREIEEGAWVSRPALVALPWKNQGGKSGATSYLRGCKRESSTSSRRAMQFGWQDYGPNKENHAIRKRALVSVFVL</sequence>
<organism evidence="3">
    <name type="scientific">Gongylonema pulchrum</name>
    <dbReference type="NCBI Taxonomy" id="637853"/>
    <lineage>
        <taxon>Eukaryota</taxon>
        <taxon>Metazoa</taxon>
        <taxon>Ecdysozoa</taxon>
        <taxon>Nematoda</taxon>
        <taxon>Chromadorea</taxon>
        <taxon>Rhabditida</taxon>
        <taxon>Spirurina</taxon>
        <taxon>Spiruromorpha</taxon>
        <taxon>Spiruroidea</taxon>
        <taxon>Gongylonematidae</taxon>
        <taxon>Gongylonema</taxon>
    </lineage>
</organism>
<protein>
    <submittedName>
        <fullName evidence="3">AP2/ERF domain-containing protein</fullName>
    </submittedName>
</protein>
<name>A0A183DSV6_9BILA</name>
<evidence type="ECO:0000313" key="2">
    <source>
        <dbReference type="Proteomes" id="UP000271098"/>
    </source>
</evidence>
<gene>
    <name evidence="1" type="ORF">GPUH_LOCUS11797</name>
</gene>
<dbReference type="Proteomes" id="UP000271098">
    <property type="component" value="Unassembled WGS sequence"/>
</dbReference>
<dbReference type="WBParaSite" id="GPUH_0001181101-mRNA-1">
    <property type="protein sequence ID" value="GPUH_0001181101-mRNA-1"/>
    <property type="gene ID" value="GPUH_0001181101"/>
</dbReference>
<evidence type="ECO:0000313" key="1">
    <source>
        <dbReference type="EMBL" id="VDN19271.1"/>
    </source>
</evidence>
<reference evidence="3" key="1">
    <citation type="submission" date="2016-06" db="UniProtKB">
        <authorList>
            <consortium name="WormBaseParasite"/>
        </authorList>
    </citation>
    <scope>IDENTIFICATION</scope>
</reference>
<accession>A0A183DSV6</accession>
<reference evidence="1 2" key="2">
    <citation type="submission" date="2018-11" db="EMBL/GenBank/DDBJ databases">
        <authorList>
            <consortium name="Pathogen Informatics"/>
        </authorList>
    </citation>
    <scope>NUCLEOTIDE SEQUENCE [LARGE SCALE GENOMIC DNA]</scope>
</reference>
<keyword evidence="2" id="KW-1185">Reference proteome</keyword>
<dbReference type="AlphaFoldDB" id="A0A183DSV6"/>